<evidence type="ECO:0000256" key="2">
    <source>
        <dbReference type="SAM" id="MobiDB-lite"/>
    </source>
</evidence>
<name>A0A8T1VVE9_9STRA</name>
<proteinExistence type="predicted"/>
<evidence type="ECO:0000256" key="1">
    <source>
        <dbReference type="SAM" id="Coils"/>
    </source>
</evidence>
<sequence>MATDVSRPDVREMNYHHGRNLGLTFSLLVFRHPTTPHYWIGDPRMIGTASTFKLPEVPVPAPSARPVQRNRSQSLQERTRPTTTTSVLPTCQRVHVMSSAELDEFRRKLRMQTASRRFRKRKKVGPPKYPVAFAPLLSLHQYLQLVCGRQEQSRKGKRKVQELQAELAHLRDIEAQSEQYQQRSVESLQEELHIHEQELASLSEKVQEAVKEELDWVSMSVL</sequence>
<dbReference type="EMBL" id="JAGDFM010000175">
    <property type="protein sequence ID" value="KAG7383504.1"/>
    <property type="molecule type" value="Genomic_DNA"/>
</dbReference>
<dbReference type="Proteomes" id="UP000694044">
    <property type="component" value="Unassembled WGS sequence"/>
</dbReference>
<organism evidence="3 4">
    <name type="scientific">Phytophthora pseudosyringae</name>
    <dbReference type="NCBI Taxonomy" id="221518"/>
    <lineage>
        <taxon>Eukaryota</taxon>
        <taxon>Sar</taxon>
        <taxon>Stramenopiles</taxon>
        <taxon>Oomycota</taxon>
        <taxon>Peronosporomycetes</taxon>
        <taxon>Peronosporales</taxon>
        <taxon>Peronosporaceae</taxon>
        <taxon>Phytophthora</taxon>
    </lineage>
</organism>
<dbReference type="OrthoDB" id="167433at2759"/>
<accession>A0A8T1VVE9</accession>
<reference evidence="3" key="1">
    <citation type="submission" date="2021-02" db="EMBL/GenBank/DDBJ databases">
        <authorList>
            <person name="Palmer J.M."/>
        </authorList>
    </citation>
    <scope>NUCLEOTIDE SEQUENCE</scope>
    <source>
        <strain evidence="3">SCRP734</strain>
    </source>
</reference>
<evidence type="ECO:0000313" key="3">
    <source>
        <dbReference type="EMBL" id="KAG7383504.1"/>
    </source>
</evidence>
<feature type="coiled-coil region" evidence="1">
    <location>
        <begin position="153"/>
        <end position="212"/>
    </location>
</feature>
<dbReference type="AlphaFoldDB" id="A0A8T1VVE9"/>
<feature type="region of interest" description="Disordered" evidence="2">
    <location>
        <begin position="58"/>
        <end position="84"/>
    </location>
</feature>
<keyword evidence="4" id="KW-1185">Reference proteome</keyword>
<evidence type="ECO:0000313" key="4">
    <source>
        <dbReference type="Proteomes" id="UP000694044"/>
    </source>
</evidence>
<protein>
    <submittedName>
        <fullName evidence="3">Uncharacterized protein</fullName>
    </submittedName>
</protein>
<comment type="caution">
    <text evidence="3">The sequence shown here is derived from an EMBL/GenBank/DDBJ whole genome shotgun (WGS) entry which is preliminary data.</text>
</comment>
<keyword evidence="1" id="KW-0175">Coiled coil</keyword>
<gene>
    <name evidence="3" type="ORF">PHYPSEUDO_003597</name>
</gene>